<evidence type="ECO:0000259" key="1">
    <source>
        <dbReference type="Pfam" id="PF00149"/>
    </source>
</evidence>
<reference evidence="2 3" key="1">
    <citation type="submission" date="2024-08" db="EMBL/GenBank/DDBJ databases">
        <title>Clostridium lapicellarii sp. nov., and Clostridium renhuaiense sp. nov., two species isolated from the mud in a fermentation cellar used for producing sauce-flavour Chinese liquors.</title>
        <authorList>
            <person name="Yang F."/>
            <person name="Wang H."/>
            <person name="Chen L.Q."/>
            <person name="Zhou N."/>
            <person name="Lu J.J."/>
            <person name="Pu X.X."/>
            <person name="Wan B."/>
            <person name="Wang L."/>
            <person name="Liu S.J."/>
        </authorList>
    </citation>
    <scope>NUCLEOTIDE SEQUENCE [LARGE SCALE GENOMIC DNA]</scope>
    <source>
        <strain evidence="2 3">MT-113</strain>
    </source>
</reference>
<proteinExistence type="predicted"/>
<dbReference type="Gene3D" id="3.60.21.10">
    <property type="match status" value="1"/>
</dbReference>
<dbReference type="Proteomes" id="UP001565220">
    <property type="component" value="Unassembled WGS sequence"/>
</dbReference>
<dbReference type="InterPro" id="IPR004843">
    <property type="entry name" value="Calcineurin-like_PHP"/>
</dbReference>
<evidence type="ECO:0000313" key="2">
    <source>
        <dbReference type="EMBL" id="MEY8762596.1"/>
    </source>
</evidence>
<evidence type="ECO:0000313" key="3">
    <source>
        <dbReference type="Proteomes" id="UP001565220"/>
    </source>
</evidence>
<dbReference type="Pfam" id="PF00149">
    <property type="entry name" value="Metallophos"/>
    <property type="match status" value="1"/>
</dbReference>
<protein>
    <submittedName>
        <fullName evidence="2">Metallophosphoesterase</fullName>
    </submittedName>
</protein>
<sequence>MALFAISDLHLDMTGNKPMDVFGDNWIGHYKKIESNWKKKITCGDTVIIAGDISWSMNMKNGFLDLDWVHNLPGEKILVKGNHDYWWNSITKLNSLYDDMNFIQNNFFSYGNYALCGTRGWNCPGSENFSSHDEKIYKRELLRMRNSLDCAARAGYDKFIVAIHYPPIGEKFMDSGFKDIFEEYSVEKVIYGHLHGESSLKAVTGNLNGVEYLLTSSDYINFDPEVILPGR</sequence>
<dbReference type="InterPro" id="IPR051158">
    <property type="entry name" value="Metallophosphoesterase_sf"/>
</dbReference>
<gene>
    <name evidence="2" type="ORF">AB8S09_02880</name>
</gene>
<dbReference type="RefSeq" id="WP_294181213.1">
    <property type="nucleotide sequence ID" value="NZ_JBGFFE010000002.1"/>
</dbReference>
<dbReference type="EMBL" id="JBGFFE010000002">
    <property type="protein sequence ID" value="MEY8762596.1"/>
    <property type="molecule type" value="Genomic_DNA"/>
</dbReference>
<dbReference type="PANTHER" id="PTHR31302">
    <property type="entry name" value="TRANSMEMBRANE PROTEIN WITH METALLOPHOSPHOESTERASE DOMAIN-RELATED"/>
    <property type="match status" value="1"/>
</dbReference>
<feature type="domain" description="Calcineurin-like phosphoesterase" evidence="1">
    <location>
        <begin position="4"/>
        <end position="196"/>
    </location>
</feature>
<dbReference type="PIRSF" id="PIRSF033094">
    <property type="entry name" value="Pesterase_CT488"/>
    <property type="match status" value="1"/>
</dbReference>
<dbReference type="SUPFAM" id="SSF56300">
    <property type="entry name" value="Metallo-dependent phosphatases"/>
    <property type="match status" value="1"/>
</dbReference>
<accession>A0ABV4DTM2</accession>
<keyword evidence="3" id="KW-1185">Reference proteome</keyword>
<name>A0ABV4DTM2_9CLOT</name>
<organism evidence="2 3">
    <name type="scientific">Clostridium lapidicellarium</name>
    <dbReference type="NCBI Taxonomy" id="3240931"/>
    <lineage>
        <taxon>Bacteria</taxon>
        <taxon>Bacillati</taxon>
        <taxon>Bacillota</taxon>
        <taxon>Clostridia</taxon>
        <taxon>Eubacteriales</taxon>
        <taxon>Clostridiaceae</taxon>
        <taxon>Clostridium</taxon>
    </lineage>
</organism>
<dbReference type="PANTHER" id="PTHR31302:SF22">
    <property type="entry name" value="PHOSPHOESTERASE"/>
    <property type="match status" value="1"/>
</dbReference>
<comment type="caution">
    <text evidence="2">The sequence shown here is derived from an EMBL/GenBank/DDBJ whole genome shotgun (WGS) entry which is preliminary data.</text>
</comment>
<dbReference type="InterPro" id="IPR014578">
    <property type="entry name" value="Pesterase_CT488"/>
</dbReference>
<dbReference type="InterPro" id="IPR029052">
    <property type="entry name" value="Metallo-depent_PP-like"/>
</dbReference>